<keyword evidence="4" id="KW-0963">Cytoplasm</keyword>
<dbReference type="PANTHER" id="PTHR12472:SF0">
    <property type="entry name" value="RAB3 GTPASE-ACTIVATING PROTEIN NON-CATALYTIC SUBUNIT"/>
    <property type="match status" value="1"/>
</dbReference>
<proteinExistence type="inferred from homology"/>
<sequence length="1341" mass="150133">MSCQINLIASIVDIESLQKCLFYNSILGPRDDHHNLNSQSVCRPTWLDECCVSLSPTGELLVITHKTNLVILTSKWDSQEESNAKTKYHITWTGDPCQEPNEVITSVLCLPLAATQSSRTALCAPDWTCISLGFSSGALRFYTETGSVLLSEIFHEGPVTGLKCQTFTTSKHTFAPELSDELHVVYKNVMCSIFGFVLSNTLRTCRNQLARVQANIEETYTPPPLSVLKWNLVEQDNMVDCVIGLPQCPTSYSHLVTASMCGGFNAWYRPTPPQSSLVIAVGNKPFIGFHYAIEGRNTPILSDVAKAMATKLKSTITQAVPGWLLGSKPTTPKLDKPLFEPAEPMVCRFGLCDVWRQGTSISISPQRNLSAVPDSLGRVTLVDNSSGLALRMWKGYRDAQCGWITAEEEHQNNTERKRNTLFLVIYAPKKAIIEVWALQQGPRVATFMATKHGKLLSSGYSLLGMNSLNKKKTNKSSFQCAYLDEEGNLKEITVPFHLALSDKNSKRARDIHLLKKMKVLLKEEAGDTESSGVVKQCQELKTNEMRIQALDILCASNRVSASILLDVVESFIHVLDVSEDDQADSMSKLLLHRCRTLQKLLIFYQFTLSNQQKPPDYETVISDDSNNDLSKLSDFLHTTEEELQRLLLLVTTIGSQTKTMRIKFKKAPEGLVGYLAAFSTNTLGNTILLNESNANDNLVYLSETIFQGSLDNIPVWEEAVNESCINAVVLMQLALVYWLNKPTMPTISEIYSFSQLIQVICKIAGNQIENKTWWDNIRAQLQDSNFPIAAITATLVCRSVALSFEDSAVKTENSKSENESEEEKNNDWEKISEDFCTWTQLLSDLEDIAVVYSILRRKSVSTNNSTLQCLEYEIPEFSLSSMLSKGKGCISELVSKWLTSFGFNPSLLLDSENNLKSPEPVKSSRMSVGVQEGMALEIDDGTEAQALSSHECTTLSLLKDLRQHFPYSLNGNILVVNMCWEYVLTWSREVDLLKYLESALHCLKITTNHHLKQGICSMLWAMHLKMRFETSVRLINKVGKVPKERLCRQDIGLSDVQVTDFFKICSDFLDIFMESNVLSEVSPQEGVHSEILWSHSSVPSLQQLALDQPSANYDILNLLSQCCRAFYFLTTFNLKTTKPLNAFFDSIGQSALISNVNSQHVQLPGHFVDDKLTQSRTHFLLRAVTGAMSTVIQHNGEYNTKQAVNWMSQCLTLAADWMIPADPLRRQQVCELYARGFDRIAEEIIPAVNELSLLGSQLLVIAARRLKKLLRSSSNGITHLSPSLTTWIDSLDEGTEEETHLAETSQLAVTAFSLLAEDHKEYRNARLLVEALQPFLTSKDK</sequence>
<reference evidence="7" key="1">
    <citation type="submission" date="2015-12" db="EMBL/GenBank/DDBJ databases">
        <title>De novo transcriptome assembly of four potential Pierce s Disease insect vectors from Arizona vineyards.</title>
        <authorList>
            <person name="Tassone E.E."/>
        </authorList>
    </citation>
    <scope>NUCLEOTIDE SEQUENCE</scope>
</reference>
<keyword evidence="3" id="KW-0343">GTPase activation</keyword>
<dbReference type="EMBL" id="GEDC01009620">
    <property type="protein sequence ID" value="JAS27678.1"/>
    <property type="molecule type" value="Transcribed_RNA"/>
</dbReference>
<evidence type="ECO:0000256" key="1">
    <source>
        <dbReference type="ARBA" id="ARBA00004496"/>
    </source>
</evidence>
<protein>
    <recommendedName>
        <fullName evidence="8">Rab3-GAP regulatory subunit N-terminal domain-containing protein</fullName>
    </recommendedName>
</protein>
<evidence type="ECO:0000259" key="5">
    <source>
        <dbReference type="Pfam" id="PF14655"/>
    </source>
</evidence>
<feature type="domain" description="Rab3-GAP regulatory subunit N-terminal" evidence="5">
    <location>
        <begin position="46"/>
        <end position="456"/>
    </location>
</feature>
<evidence type="ECO:0000313" key="7">
    <source>
        <dbReference type="EMBL" id="JAS27678.1"/>
    </source>
</evidence>
<dbReference type="PANTHER" id="PTHR12472">
    <property type="entry name" value="RAB3-GAP REGULATORY DOMAIN"/>
    <property type="match status" value="1"/>
</dbReference>
<dbReference type="InterPro" id="IPR032839">
    <property type="entry name" value="RAB3GAP_N"/>
</dbReference>
<dbReference type="InterPro" id="IPR029257">
    <property type="entry name" value="RAB3GAP2_C"/>
</dbReference>
<evidence type="ECO:0000256" key="4">
    <source>
        <dbReference type="ARBA" id="ARBA00022490"/>
    </source>
</evidence>
<evidence type="ECO:0000256" key="2">
    <source>
        <dbReference type="ARBA" id="ARBA00008153"/>
    </source>
</evidence>
<name>A0A1B6DPT0_9HEMI</name>
<dbReference type="InterPro" id="IPR026059">
    <property type="entry name" value="Rab3GAP2"/>
</dbReference>
<organism evidence="7">
    <name type="scientific">Clastoptera arizonana</name>
    <name type="common">Arizona spittle bug</name>
    <dbReference type="NCBI Taxonomy" id="38151"/>
    <lineage>
        <taxon>Eukaryota</taxon>
        <taxon>Metazoa</taxon>
        <taxon>Ecdysozoa</taxon>
        <taxon>Arthropoda</taxon>
        <taxon>Hexapoda</taxon>
        <taxon>Insecta</taxon>
        <taxon>Pterygota</taxon>
        <taxon>Neoptera</taxon>
        <taxon>Paraneoptera</taxon>
        <taxon>Hemiptera</taxon>
        <taxon>Auchenorrhyncha</taxon>
        <taxon>Cercopoidea</taxon>
        <taxon>Clastopteridae</taxon>
        <taxon>Clastoptera</taxon>
    </lineage>
</organism>
<comment type="similarity">
    <text evidence="2">Belongs to the Rab3-GAP regulatory subunit family.</text>
</comment>
<evidence type="ECO:0000256" key="3">
    <source>
        <dbReference type="ARBA" id="ARBA00022468"/>
    </source>
</evidence>
<feature type="domain" description="Rab3GAP regulatory subunit C-terminal" evidence="6">
    <location>
        <begin position="730"/>
        <end position="1315"/>
    </location>
</feature>
<accession>A0A1B6DPT0</accession>
<evidence type="ECO:0008006" key="8">
    <source>
        <dbReference type="Google" id="ProtNLM"/>
    </source>
</evidence>
<evidence type="ECO:0000259" key="6">
    <source>
        <dbReference type="Pfam" id="PF14656"/>
    </source>
</evidence>
<dbReference type="Pfam" id="PF14655">
    <property type="entry name" value="RAB3GAP2_N"/>
    <property type="match status" value="1"/>
</dbReference>
<gene>
    <name evidence="7" type="ORF">g.22644</name>
</gene>
<comment type="subcellular location">
    <subcellularLocation>
        <location evidence="1">Cytoplasm</location>
    </subcellularLocation>
</comment>
<dbReference type="GO" id="GO:0005737">
    <property type="term" value="C:cytoplasm"/>
    <property type="evidence" value="ECO:0007669"/>
    <property type="project" value="UniProtKB-SubCell"/>
</dbReference>
<dbReference type="Pfam" id="PF14656">
    <property type="entry name" value="RAB3GAP2_C"/>
    <property type="match status" value="1"/>
</dbReference>
<dbReference type="GO" id="GO:0005096">
    <property type="term" value="F:GTPase activator activity"/>
    <property type="evidence" value="ECO:0007669"/>
    <property type="project" value="UniProtKB-KW"/>
</dbReference>